<dbReference type="InParanoid" id="A0A6L2Q7L8"/>
<comment type="caution">
    <text evidence="2">The sequence shown here is derived from an EMBL/GenBank/DDBJ whole genome shotgun (WGS) entry which is preliminary data.</text>
</comment>
<name>A0A6L2Q7L8_COPFO</name>
<dbReference type="AlphaFoldDB" id="A0A6L2Q7L8"/>
<sequence length="115" mass="13761">MGIMRLNCVVGLLRIYFRHYKSVTSKPATCKQSRRLGISYYRGQNCEEDWVEKCMLFKNPSSASREIVMRDMRVIENFLNEEEERSLHEEVEPHMRRLRYEFDHWDDVSQPVSAA</sequence>
<accession>A0A6L2Q7L8</accession>
<dbReference type="Proteomes" id="UP000502823">
    <property type="component" value="Unassembled WGS sequence"/>
</dbReference>
<evidence type="ECO:0000256" key="1">
    <source>
        <dbReference type="ARBA" id="ARBA00001954"/>
    </source>
</evidence>
<protein>
    <submittedName>
        <fullName evidence="2">Uncharacterized protein</fullName>
    </submittedName>
</protein>
<gene>
    <name evidence="2" type="ORF">Cfor_00497</name>
</gene>
<dbReference type="Gene3D" id="2.60.120.590">
    <property type="entry name" value="Alpha-ketoglutarate-dependent dioxygenase AlkB-like"/>
    <property type="match status" value="1"/>
</dbReference>
<proteinExistence type="predicted"/>
<dbReference type="InterPro" id="IPR037151">
    <property type="entry name" value="AlkB-like_sf"/>
</dbReference>
<organism evidence="2 3">
    <name type="scientific">Coptotermes formosanus</name>
    <name type="common">Formosan subterranean termite</name>
    <dbReference type="NCBI Taxonomy" id="36987"/>
    <lineage>
        <taxon>Eukaryota</taxon>
        <taxon>Metazoa</taxon>
        <taxon>Ecdysozoa</taxon>
        <taxon>Arthropoda</taxon>
        <taxon>Hexapoda</taxon>
        <taxon>Insecta</taxon>
        <taxon>Pterygota</taxon>
        <taxon>Neoptera</taxon>
        <taxon>Polyneoptera</taxon>
        <taxon>Dictyoptera</taxon>
        <taxon>Blattodea</taxon>
        <taxon>Blattoidea</taxon>
        <taxon>Termitoidae</taxon>
        <taxon>Rhinotermitidae</taxon>
        <taxon>Coptotermes</taxon>
    </lineage>
</organism>
<reference evidence="3" key="1">
    <citation type="submission" date="2020-01" db="EMBL/GenBank/DDBJ databases">
        <title>Draft genome sequence of the Termite Coptotermes fromosanus.</title>
        <authorList>
            <person name="Itakura S."/>
            <person name="Yosikawa Y."/>
            <person name="Umezawa K."/>
        </authorList>
    </citation>
    <scope>NUCLEOTIDE SEQUENCE [LARGE SCALE GENOMIC DNA]</scope>
</reference>
<keyword evidence="3" id="KW-1185">Reference proteome</keyword>
<dbReference type="OrthoDB" id="28127at2759"/>
<dbReference type="EMBL" id="BLKM01000905">
    <property type="protein sequence ID" value="GFG39502.1"/>
    <property type="molecule type" value="Genomic_DNA"/>
</dbReference>
<comment type="cofactor">
    <cofactor evidence="1">
        <name>Fe(2+)</name>
        <dbReference type="ChEBI" id="CHEBI:29033"/>
    </cofactor>
</comment>
<evidence type="ECO:0000313" key="2">
    <source>
        <dbReference type="EMBL" id="GFG39502.1"/>
    </source>
</evidence>
<evidence type="ECO:0000313" key="3">
    <source>
        <dbReference type="Proteomes" id="UP000502823"/>
    </source>
</evidence>